<dbReference type="EMBL" id="LN877954">
    <property type="protein sequence ID" value="CUV07914.1"/>
    <property type="molecule type" value="Genomic_DNA"/>
</dbReference>
<keyword evidence="1" id="KW-0472">Membrane</keyword>
<dbReference type="VEuPathDB" id="CryptoDB:ChTU502y2012_405g0290"/>
<dbReference type="VEuPathDB" id="CryptoDB:GY17_00000804"/>
<gene>
    <name evidence="2" type="ORF">CHUDEA8_3620</name>
</gene>
<feature type="transmembrane region" description="Helical" evidence="1">
    <location>
        <begin position="38"/>
        <end position="59"/>
    </location>
</feature>
<organism evidence="2">
    <name type="scientific">Cryptosporidium hominis</name>
    <dbReference type="NCBI Taxonomy" id="237895"/>
    <lineage>
        <taxon>Eukaryota</taxon>
        <taxon>Sar</taxon>
        <taxon>Alveolata</taxon>
        <taxon>Apicomplexa</taxon>
        <taxon>Conoidasida</taxon>
        <taxon>Coccidia</taxon>
        <taxon>Eucoccidiorida</taxon>
        <taxon>Eimeriorina</taxon>
        <taxon>Cryptosporidiidae</taxon>
        <taxon>Cryptosporidium</taxon>
    </lineage>
</organism>
<feature type="transmembrane region" description="Helical" evidence="1">
    <location>
        <begin position="138"/>
        <end position="162"/>
    </location>
</feature>
<accession>A0A0S4TKT0</accession>
<name>A0A0S4TKT0_CRYHO</name>
<sequence>MMEIITVDSLQENKYIYSGSESTKNNSFESFCSRFFKLNYGIIILSVFSMLVTIFGSLFESIIKMYCFMMVNRLVCTVMIFSFLRHIWSFDKSSIKIIFSLHLINQFNYLGVSIVAISTKVPSISTASILNSFNIMNVLSTICFASIFIMEIVNLIYVYNLFFQAQKNLIILKQEMNNNDIKLNLCTYIIFGYSLVTDCIYIMTSIIVYAKFTLFHGHYIEISLSSISGICIFIFATGLILSISIVNYLR</sequence>
<feature type="transmembrane region" description="Helical" evidence="1">
    <location>
        <begin position="65"/>
        <end position="85"/>
    </location>
</feature>
<feature type="transmembrane region" description="Helical" evidence="1">
    <location>
        <begin position="222"/>
        <end position="249"/>
    </location>
</feature>
<feature type="transmembrane region" description="Helical" evidence="1">
    <location>
        <begin position="97"/>
        <end position="118"/>
    </location>
</feature>
<proteinExistence type="predicted"/>
<evidence type="ECO:0000313" key="2">
    <source>
        <dbReference type="EMBL" id="CUV07914.1"/>
    </source>
</evidence>
<evidence type="ECO:0000256" key="1">
    <source>
        <dbReference type="SAM" id="Phobius"/>
    </source>
</evidence>
<dbReference type="VEuPathDB" id="CryptoDB:CHUDEA8_3620"/>
<dbReference type="VEuPathDB" id="CryptoDB:Chro.80420"/>
<protein>
    <submittedName>
        <fullName evidence="2">Uncharacterized protein</fullName>
    </submittedName>
</protein>
<dbReference type="Proteomes" id="UP000199752">
    <property type="component" value="Chromosome 8"/>
</dbReference>
<feature type="transmembrane region" description="Helical" evidence="1">
    <location>
        <begin position="183"/>
        <end position="210"/>
    </location>
</feature>
<keyword evidence="1" id="KW-1133">Transmembrane helix</keyword>
<keyword evidence="1" id="KW-0812">Transmembrane</keyword>
<dbReference type="AlphaFoldDB" id="A0A0S4TKT0"/>
<reference evidence="2" key="1">
    <citation type="submission" date="2015-08" db="EMBL/GenBank/DDBJ databases">
        <authorList>
            <person name="Babu N.S."/>
            <person name="Beckwith C.J."/>
            <person name="Beseler K.G."/>
            <person name="Brison A."/>
            <person name="Carone J.V."/>
            <person name="Caskin T.P."/>
            <person name="Diamond M."/>
            <person name="Durham M.E."/>
            <person name="Foxe J.M."/>
            <person name="Go M."/>
            <person name="Henderson B.A."/>
            <person name="Jones I.B."/>
            <person name="McGettigan J.A."/>
            <person name="Micheletti S.J."/>
            <person name="Nasrallah M.E."/>
            <person name="Ortiz D."/>
            <person name="Piller C.R."/>
            <person name="Privatt S.R."/>
            <person name="Schneider S.L."/>
            <person name="Sharp S."/>
            <person name="Smith T.C."/>
            <person name="Stanton J.D."/>
            <person name="Ullery H.E."/>
            <person name="Wilson R.J."/>
            <person name="Serrano M.G."/>
            <person name="Buck G."/>
            <person name="Lee V."/>
            <person name="Wang Y."/>
            <person name="Carvalho R."/>
            <person name="Voegtly L."/>
            <person name="Shi R."/>
            <person name="Duckworth R."/>
            <person name="Johnson A."/>
            <person name="Loviza R."/>
            <person name="Walstead R."/>
            <person name="Shah Z."/>
            <person name="Kiflezghi M."/>
            <person name="Wade K."/>
            <person name="Ball S.L."/>
            <person name="Bradley K.W."/>
            <person name="Asai D.J."/>
            <person name="Bowman C.A."/>
            <person name="Russell D.A."/>
            <person name="Pope W.H."/>
            <person name="Jacobs-Sera D."/>
            <person name="Hendrix R.W."/>
            <person name="Hatfull G.F."/>
        </authorList>
    </citation>
    <scope>NUCLEOTIDE SEQUENCE [LARGE SCALE GENOMIC DNA]</scope>
</reference>